<protein>
    <recommendedName>
        <fullName evidence="2">HYR domain-containing protein</fullName>
    </recommendedName>
</protein>
<proteinExistence type="predicted"/>
<accession>A0AAT9HIN8</accession>
<reference evidence="1" key="1">
    <citation type="submission" date="2024-06" db="EMBL/GenBank/DDBJ databases">
        <authorList>
            <consortium name="consrtm"/>
            <person name="Uemura M."/>
            <person name="Terahara T."/>
        </authorList>
    </citation>
    <scope>NUCLEOTIDE SEQUENCE</scope>
    <source>
        <strain evidence="1">KM77-8</strain>
    </source>
</reference>
<gene>
    <name evidence="1" type="ORF">SHKM778_37620</name>
</gene>
<evidence type="ECO:0000313" key="1">
    <source>
        <dbReference type="EMBL" id="BFO17374.1"/>
    </source>
</evidence>
<dbReference type="NCBIfam" id="NF047446">
    <property type="entry name" value="barrel_OmpL47"/>
    <property type="match status" value="1"/>
</dbReference>
<sequence>MRYRALDRAGNVSAERSVEFTVVAPQSDDTTAPETSATVTGEKNDAGDYIDMATVTVTASDTGTGVNTIEYAIGADGAWQPYTGPVMVHQVGTHTVRYRATDRAGNAAAAKSVAFTVVAAPRGTPPRRPPV</sequence>
<dbReference type="AlphaFoldDB" id="A0AAT9HIN8"/>
<dbReference type="InterPro" id="IPR013783">
    <property type="entry name" value="Ig-like_fold"/>
</dbReference>
<reference evidence="1" key="2">
    <citation type="submission" date="2024-07" db="EMBL/GenBank/DDBJ databases">
        <title>Streptomyces haneummycinica sp. nov., a new antibiotic-producing actinobacterium isolated from marine sediment.</title>
        <authorList>
            <person name="Uemura M."/>
            <person name="Hamada M."/>
            <person name="Hirano S."/>
            <person name="Kobayashi K."/>
            <person name="Ohshiro T."/>
            <person name="Kobayashi T."/>
            <person name="Terahara T."/>
        </authorList>
    </citation>
    <scope>NUCLEOTIDE SEQUENCE</scope>
    <source>
        <strain evidence="1">KM77-8</strain>
    </source>
</reference>
<organism evidence="1">
    <name type="scientific">Streptomyces haneummycinicus</name>
    <dbReference type="NCBI Taxonomy" id="3074435"/>
    <lineage>
        <taxon>Bacteria</taxon>
        <taxon>Bacillati</taxon>
        <taxon>Actinomycetota</taxon>
        <taxon>Actinomycetes</taxon>
        <taxon>Kitasatosporales</taxon>
        <taxon>Streptomycetaceae</taxon>
        <taxon>Streptomyces</taxon>
    </lineage>
</organism>
<name>A0AAT9HIN8_9ACTN</name>
<dbReference type="EMBL" id="AP035768">
    <property type="protein sequence ID" value="BFO17374.1"/>
    <property type="molecule type" value="Genomic_DNA"/>
</dbReference>
<evidence type="ECO:0008006" key="2">
    <source>
        <dbReference type="Google" id="ProtNLM"/>
    </source>
</evidence>
<dbReference type="Gene3D" id="2.60.40.10">
    <property type="entry name" value="Immunoglobulins"/>
    <property type="match status" value="1"/>
</dbReference>
<dbReference type="GO" id="GO:0005975">
    <property type="term" value="P:carbohydrate metabolic process"/>
    <property type="evidence" value="ECO:0007669"/>
    <property type="project" value="UniProtKB-ARBA"/>
</dbReference>
<dbReference type="InterPro" id="IPR058094">
    <property type="entry name" value="Ig-like_OmpL47-like"/>
</dbReference>